<dbReference type="EMBL" id="BAABUJ010000029">
    <property type="protein sequence ID" value="GAA5803690.1"/>
    <property type="molecule type" value="Genomic_DNA"/>
</dbReference>
<evidence type="ECO:0000313" key="2">
    <source>
        <dbReference type="Proteomes" id="UP001476247"/>
    </source>
</evidence>
<organism evidence="1 2">
    <name type="scientific">Helicostylum pulchrum</name>
    <dbReference type="NCBI Taxonomy" id="562976"/>
    <lineage>
        <taxon>Eukaryota</taxon>
        <taxon>Fungi</taxon>
        <taxon>Fungi incertae sedis</taxon>
        <taxon>Mucoromycota</taxon>
        <taxon>Mucoromycotina</taxon>
        <taxon>Mucoromycetes</taxon>
        <taxon>Mucorales</taxon>
        <taxon>Mucorineae</taxon>
        <taxon>Mucoraceae</taxon>
        <taxon>Helicostylum</taxon>
    </lineage>
</organism>
<reference evidence="1 2" key="1">
    <citation type="submission" date="2024-04" db="EMBL/GenBank/DDBJ databases">
        <title>genome sequences of Mucor flavus KT1a and Helicostylum pulchrum KT1b strains isolation_sourced from the surface of a dry-aged beef.</title>
        <authorList>
            <person name="Toyotome T."/>
            <person name="Hosono M."/>
            <person name="Torimaru M."/>
            <person name="Fukuda K."/>
            <person name="Mikami N."/>
        </authorList>
    </citation>
    <scope>NUCLEOTIDE SEQUENCE [LARGE SCALE GENOMIC DNA]</scope>
    <source>
        <strain evidence="1 2">KT1b</strain>
    </source>
</reference>
<gene>
    <name evidence="1" type="ORF">HPULCUR_009173</name>
</gene>
<keyword evidence="2" id="KW-1185">Reference proteome</keyword>
<dbReference type="Proteomes" id="UP001476247">
    <property type="component" value="Unassembled WGS sequence"/>
</dbReference>
<accession>A0ABP9YAP0</accession>
<sequence length="366" mass="42299">MEILQAYTRNTKDKEIKLSTFITKNENVIAKVLASQTKEEDLTEGFIETYWVRIFQHVKKQYDSNDKMFITDKEEVNWFRINDEVLKIKTKNAKARIQQLAHKRQKLHCELHLQAEDEVVGLLVQGGSSTEGIDTDDADALFNTGPSFSILDIKHKIANWREAAQRIDPLHKQDLLFYNILDFVTTRQDVGVKFILQNQYSSAKEHLSSVFSINNLIDEEVNLLLQSVDSDAIKKISKKVMKHENNEMNCKTSKTLTKLYDLMETKLYCAKKNEHSSLLDAERRTPGPSIDAVFIIPFLNNLEFFIIEASGGPAQEDFEHFIGDRNKIAKNLKIMMKHIISLRTDWTTYKASTLKLYGLHIYSMFN</sequence>
<evidence type="ECO:0000313" key="1">
    <source>
        <dbReference type="EMBL" id="GAA5803690.1"/>
    </source>
</evidence>
<comment type="caution">
    <text evidence="1">The sequence shown here is derived from an EMBL/GenBank/DDBJ whole genome shotgun (WGS) entry which is preliminary data.</text>
</comment>
<proteinExistence type="predicted"/>
<protein>
    <submittedName>
        <fullName evidence="1">Uncharacterized protein</fullName>
    </submittedName>
</protein>
<name>A0ABP9YAP0_9FUNG</name>